<reference evidence="2 3" key="1">
    <citation type="journal article" date="2014" name="Agronomy (Basel)">
        <title>A Draft Genome Sequence for Ensete ventricosum, the Drought-Tolerant Tree Against Hunger.</title>
        <authorList>
            <person name="Harrison J."/>
            <person name="Moore K.A."/>
            <person name="Paszkiewicz K."/>
            <person name="Jones T."/>
            <person name="Grant M."/>
            <person name="Ambacheew D."/>
            <person name="Muzemil S."/>
            <person name="Studholme D.J."/>
        </authorList>
    </citation>
    <scope>NUCLEOTIDE SEQUENCE [LARGE SCALE GENOMIC DNA]</scope>
</reference>
<accession>A0A427B877</accession>
<feature type="compositionally biased region" description="Basic residues" evidence="1">
    <location>
        <begin position="193"/>
        <end position="205"/>
    </location>
</feature>
<feature type="compositionally biased region" description="Gly residues" evidence="1">
    <location>
        <begin position="179"/>
        <end position="192"/>
    </location>
</feature>
<protein>
    <submittedName>
        <fullName evidence="2">Uncharacterized protein</fullName>
    </submittedName>
</protein>
<evidence type="ECO:0000313" key="2">
    <source>
        <dbReference type="EMBL" id="RRT84692.1"/>
    </source>
</evidence>
<dbReference type="AlphaFoldDB" id="A0A427B877"/>
<organism evidence="2 3">
    <name type="scientific">Ensete ventricosum</name>
    <name type="common">Abyssinian banana</name>
    <name type="synonym">Musa ensete</name>
    <dbReference type="NCBI Taxonomy" id="4639"/>
    <lineage>
        <taxon>Eukaryota</taxon>
        <taxon>Viridiplantae</taxon>
        <taxon>Streptophyta</taxon>
        <taxon>Embryophyta</taxon>
        <taxon>Tracheophyta</taxon>
        <taxon>Spermatophyta</taxon>
        <taxon>Magnoliopsida</taxon>
        <taxon>Liliopsida</taxon>
        <taxon>Zingiberales</taxon>
        <taxon>Musaceae</taxon>
        <taxon>Ensete</taxon>
    </lineage>
</organism>
<name>A0A427B877_ENSVE</name>
<proteinExistence type="predicted"/>
<feature type="compositionally biased region" description="Polar residues" evidence="1">
    <location>
        <begin position="144"/>
        <end position="160"/>
    </location>
</feature>
<dbReference type="EMBL" id="AMZH03000252">
    <property type="protein sequence ID" value="RRT84692.1"/>
    <property type="molecule type" value="Genomic_DNA"/>
</dbReference>
<comment type="caution">
    <text evidence="2">The sequence shown here is derived from an EMBL/GenBank/DDBJ whole genome shotgun (WGS) entry which is preliminary data.</text>
</comment>
<feature type="region of interest" description="Disordered" evidence="1">
    <location>
        <begin position="129"/>
        <end position="219"/>
    </location>
</feature>
<sequence length="219" mass="24377">MMGRGCSYEDKASSAHAKEDSLRMAAADKSIPFSNMALTVCIDGLFVGSDSMQRFTTLQSTLQGLASTEFQSDKTEKGSSNVARLKAASAETTRNHFISISTYRNQLILTKRRPQQRLTFIVREGVRRRGMKSPFDSKKKKQQLEPSNRSLHVSPDTASRTSHEEARGQDCVCQEVQGIGRGDVSGEVGGGGKWRKMRRRRRRRREHMEQSHGGGEGGL</sequence>
<gene>
    <name evidence="2" type="ORF">B296_00013666</name>
</gene>
<evidence type="ECO:0000313" key="3">
    <source>
        <dbReference type="Proteomes" id="UP000287651"/>
    </source>
</evidence>
<dbReference type="Proteomes" id="UP000287651">
    <property type="component" value="Unassembled WGS sequence"/>
</dbReference>
<evidence type="ECO:0000256" key="1">
    <source>
        <dbReference type="SAM" id="MobiDB-lite"/>
    </source>
</evidence>